<organism evidence="2 3">
    <name type="scientific">Dioscorea zingiberensis</name>
    <dbReference type="NCBI Taxonomy" id="325984"/>
    <lineage>
        <taxon>Eukaryota</taxon>
        <taxon>Viridiplantae</taxon>
        <taxon>Streptophyta</taxon>
        <taxon>Embryophyta</taxon>
        <taxon>Tracheophyta</taxon>
        <taxon>Spermatophyta</taxon>
        <taxon>Magnoliopsida</taxon>
        <taxon>Liliopsida</taxon>
        <taxon>Dioscoreales</taxon>
        <taxon>Dioscoreaceae</taxon>
        <taxon>Dioscorea</taxon>
    </lineage>
</organism>
<reference evidence="2" key="2">
    <citation type="journal article" date="2022" name="Hortic Res">
        <title>The genome of Dioscorea zingiberensis sheds light on the biosynthesis, origin and evolution of the medicinally important diosgenin saponins.</title>
        <authorList>
            <person name="Li Y."/>
            <person name="Tan C."/>
            <person name="Li Z."/>
            <person name="Guo J."/>
            <person name="Li S."/>
            <person name="Chen X."/>
            <person name="Wang C."/>
            <person name="Dai X."/>
            <person name="Yang H."/>
            <person name="Song W."/>
            <person name="Hou L."/>
            <person name="Xu J."/>
            <person name="Tong Z."/>
            <person name="Xu A."/>
            <person name="Yuan X."/>
            <person name="Wang W."/>
            <person name="Yang Q."/>
            <person name="Chen L."/>
            <person name="Sun Z."/>
            <person name="Wang K."/>
            <person name="Pan B."/>
            <person name="Chen J."/>
            <person name="Bao Y."/>
            <person name="Liu F."/>
            <person name="Qi X."/>
            <person name="Gang D.R."/>
            <person name="Wen J."/>
            <person name="Li J."/>
        </authorList>
    </citation>
    <scope>NUCLEOTIDE SEQUENCE</scope>
    <source>
        <strain evidence="2">Dzin_1.0</strain>
    </source>
</reference>
<feature type="region of interest" description="Disordered" evidence="1">
    <location>
        <begin position="135"/>
        <end position="161"/>
    </location>
</feature>
<feature type="compositionally biased region" description="Polar residues" evidence="1">
    <location>
        <begin position="140"/>
        <end position="157"/>
    </location>
</feature>
<protein>
    <submittedName>
        <fullName evidence="2">Uncharacterized protein</fullName>
    </submittedName>
</protein>
<dbReference type="PANTHER" id="PTHR34956:SF2">
    <property type="entry name" value="OS05G0397300 PROTEIN"/>
    <property type="match status" value="1"/>
</dbReference>
<proteinExistence type="predicted"/>
<accession>A0A9D5CWJ2</accession>
<evidence type="ECO:0000313" key="3">
    <source>
        <dbReference type="Proteomes" id="UP001085076"/>
    </source>
</evidence>
<name>A0A9D5CWJ2_9LILI</name>
<dbReference type="EMBL" id="JAGGNH010000003">
    <property type="protein sequence ID" value="KAJ0979630.1"/>
    <property type="molecule type" value="Genomic_DNA"/>
</dbReference>
<dbReference type="PANTHER" id="PTHR34956">
    <property type="entry name" value="OS05G0397300 PROTEIN"/>
    <property type="match status" value="1"/>
</dbReference>
<reference evidence="2" key="1">
    <citation type="submission" date="2021-03" db="EMBL/GenBank/DDBJ databases">
        <authorList>
            <person name="Li Z."/>
            <person name="Yang C."/>
        </authorList>
    </citation>
    <scope>NUCLEOTIDE SEQUENCE</scope>
    <source>
        <strain evidence="2">Dzin_1.0</strain>
        <tissue evidence="2">Leaf</tissue>
    </source>
</reference>
<dbReference type="OrthoDB" id="1081388at2759"/>
<gene>
    <name evidence="2" type="ORF">J5N97_015104</name>
</gene>
<dbReference type="Proteomes" id="UP001085076">
    <property type="component" value="Miscellaneous, Linkage group lg03"/>
</dbReference>
<evidence type="ECO:0000313" key="2">
    <source>
        <dbReference type="EMBL" id="KAJ0979630.1"/>
    </source>
</evidence>
<dbReference type="AlphaFoldDB" id="A0A9D5CWJ2"/>
<comment type="caution">
    <text evidence="2">The sequence shown here is derived from an EMBL/GenBank/DDBJ whole genome shotgun (WGS) entry which is preliminary data.</text>
</comment>
<sequence>MPLHPPIPSLPLLKTSSSFPFPFSYLKPTQRDILTCSVPSPISLLSIRSKLVFSRHIMEIEEDVILAELSRQISLLIMDDNEEFPTQHPPPLPLPGFHQVGRVVMPSSLTYETSSYMRESKGTGVFIPRCKYTRRKNRSGRSNPSNMSSYRETNKSGTVLGPHVNSTERCIEAFKYCQSSAINQEHFTS</sequence>
<evidence type="ECO:0000256" key="1">
    <source>
        <dbReference type="SAM" id="MobiDB-lite"/>
    </source>
</evidence>
<keyword evidence="3" id="KW-1185">Reference proteome</keyword>